<sequence>MFVEKALNDVNVATFIWNADNADLTDGRRFNPAQIREISKICIHPDSKKRFSEQGN</sequence>
<gene>
    <name evidence="1" type="ORF">B879_03933</name>
</gene>
<dbReference type="Proteomes" id="UP000004478">
    <property type="component" value="Unassembled WGS sequence"/>
</dbReference>
<comment type="caution">
    <text evidence="1">The sequence shown here is derived from an EMBL/GenBank/DDBJ whole genome shotgun (WGS) entry which is preliminary data.</text>
</comment>
<evidence type="ECO:0000313" key="1">
    <source>
        <dbReference type="EMBL" id="EKB47471.1"/>
    </source>
</evidence>
<accession>K1KY79</accession>
<reference evidence="1 2" key="1">
    <citation type="journal article" date="2012" name="J. Bacteriol.">
        <title>Draft Genome Sequence of Cecembia lonarensis Strain LW9T, Isolated from Lonar Lake, a Haloalkaline Lake in India.</title>
        <authorList>
            <person name="Shivaji S."/>
            <person name="Ara S."/>
            <person name="Singh A."/>
            <person name="Pinnaka A.K."/>
        </authorList>
    </citation>
    <scope>NUCLEOTIDE SEQUENCE [LARGE SCALE GENOMIC DNA]</scope>
    <source>
        <strain evidence="1 2">LW9</strain>
    </source>
</reference>
<dbReference type="EMBL" id="AMGM01000125">
    <property type="protein sequence ID" value="EKB47471.1"/>
    <property type="molecule type" value="Genomic_DNA"/>
</dbReference>
<dbReference type="AlphaFoldDB" id="K1KY79"/>
<proteinExistence type="predicted"/>
<keyword evidence="2" id="KW-1185">Reference proteome</keyword>
<protein>
    <submittedName>
        <fullName evidence="1">Uncharacterized protein</fullName>
    </submittedName>
</protein>
<name>K1KY79_CECL9</name>
<evidence type="ECO:0000313" key="2">
    <source>
        <dbReference type="Proteomes" id="UP000004478"/>
    </source>
</evidence>
<organism evidence="1 2">
    <name type="scientific">Cecembia lonarensis (strain CCUG 58316 / KCTC 22772 / LW9)</name>
    <dbReference type="NCBI Taxonomy" id="1225176"/>
    <lineage>
        <taxon>Bacteria</taxon>
        <taxon>Pseudomonadati</taxon>
        <taxon>Bacteroidota</taxon>
        <taxon>Cytophagia</taxon>
        <taxon>Cytophagales</taxon>
        <taxon>Cyclobacteriaceae</taxon>
        <taxon>Cecembia</taxon>
    </lineage>
</organism>